<sequence>MMFNTDGVALYKSSNFSVWPIQCVINKLPYAVRTASPITCGIWFGKDEPDMRIFLKVFVLKMNELAEEGVPCEVGGTVHNIKVYCPCSCVDSMAEVPMQVMKTCTGYRGCNWCLHRGVYVKSGDSGAVKYTVIHDVRNRTDAETKEHMREVANSNVKDVCGLKFPSWLLHLLTFSIIWGFVPDPMHHVDLGLGKQFLERWLTMLTPLERDRIDSLMKKIRVPNNIQRLSRSIKDRKF</sequence>
<evidence type="ECO:0000313" key="1">
    <source>
        <dbReference type="EMBL" id="KAJ8685440.1"/>
    </source>
</evidence>
<protein>
    <submittedName>
        <fullName evidence="1">Uncharacterized protein</fullName>
    </submittedName>
</protein>
<reference evidence="1" key="1">
    <citation type="submission" date="2023-04" db="EMBL/GenBank/DDBJ databases">
        <title>A chromosome-level genome assembly of the parasitoid wasp Eretmocerus hayati.</title>
        <authorList>
            <person name="Zhong Y."/>
            <person name="Liu S."/>
            <person name="Liu Y."/>
        </authorList>
    </citation>
    <scope>NUCLEOTIDE SEQUENCE</scope>
    <source>
        <strain evidence="1">ZJU_SS_LIU_2023</strain>
    </source>
</reference>
<comment type="caution">
    <text evidence="1">The sequence shown here is derived from an EMBL/GenBank/DDBJ whole genome shotgun (WGS) entry which is preliminary data.</text>
</comment>
<accession>A0ACC2PUG7</accession>
<dbReference type="Proteomes" id="UP001239111">
    <property type="component" value="Chromosome 1"/>
</dbReference>
<organism evidence="1 2">
    <name type="scientific">Eretmocerus hayati</name>
    <dbReference type="NCBI Taxonomy" id="131215"/>
    <lineage>
        <taxon>Eukaryota</taxon>
        <taxon>Metazoa</taxon>
        <taxon>Ecdysozoa</taxon>
        <taxon>Arthropoda</taxon>
        <taxon>Hexapoda</taxon>
        <taxon>Insecta</taxon>
        <taxon>Pterygota</taxon>
        <taxon>Neoptera</taxon>
        <taxon>Endopterygota</taxon>
        <taxon>Hymenoptera</taxon>
        <taxon>Apocrita</taxon>
        <taxon>Proctotrupomorpha</taxon>
        <taxon>Chalcidoidea</taxon>
        <taxon>Aphelinidae</taxon>
        <taxon>Aphelininae</taxon>
        <taxon>Eretmocerus</taxon>
    </lineage>
</organism>
<keyword evidence="2" id="KW-1185">Reference proteome</keyword>
<gene>
    <name evidence="1" type="ORF">QAD02_021233</name>
</gene>
<name>A0ACC2PUG7_9HYME</name>
<evidence type="ECO:0000313" key="2">
    <source>
        <dbReference type="Proteomes" id="UP001239111"/>
    </source>
</evidence>
<proteinExistence type="predicted"/>
<dbReference type="EMBL" id="CM056741">
    <property type="protein sequence ID" value="KAJ8685440.1"/>
    <property type="molecule type" value="Genomic_DNA"/>
</dbReference>